<evidence type="ECO:0000313" key="6">
    <source>
        <dbReference type="Proteomes" id="UP000095085"/>
    </source>
</evidence>
<evidence type="ECO:0000256" key="1">
    <source>
        <dbReference type="ARBA" id="ARBA00022555"/>
    </source>
</evidence>
<dbReference type="AlphaFoldDB" id="A0A1E4RSL7"/>
<protein>
    <recommendedName>
        <fullName evidence="4">tRNA-binding domain-containing protein</fullName>
    </recommendedName>
</protein>
<accession>A0A1E4RSL7</accession>
<dbReference type="GO" id="GO:0000049">
    <property type="term" value="F:tRNA binding"/>
    <property type="evidence" value="ECO:0007669"/>
    <property type="project" value="UniProtKB-UniRule"/>
</dbReference>
<keyword evidence="2 3" id="KW-0694">RNA-binding</keyword>
<keyword evidence="6" id="KW-1185">Reference proteome</keyword>
<dbReference type="Pfam" id="PF01588">
    <property type="entry name" value="tRNA_bind"/>
    <property type="match status" value="1"/>
</dbReference>
<dbReference type="GeneID" id="30995163"/>
<evidence type="ECO:0000313" key="5">
    <source>
        <dbReference type="EMBL" id="ODV70279.1"/>
    </source>
</evidence>
<proteinExistence type="predicted"/>
<dbReference type="EMBL" id="KV454538">
    <property type="protein sequence ID" value="ODV70279.1"/>
    <property type="molecule type" value="Genomic_DNA"/>
</dbReference>
<name>A0A1E4RSL7_9ASCO</name>
<evidence type="ECO:0000256" key="3">
    <source>
        <dbReference type="PROSITE-ProRule" id="PRU00209"/>
    </source>
</evidence>
<gene>
    <name evidence="5" type="ORF">HYPBUDRAFT_151666</name>
</gene>
<dbReference type="InterPro" id="IPR002547">
    <property type="entry name" value="tRNA-bd_dom"/>
</dbReference>
<sequence>MQNRKVVVLANLPASKLRGEKSQAMLLAGEKSDGKTPGSSIVKLLSPPVDANLGEKLSFYPFYDESFPAKLKSSKWAPIQSCLKTNEKGQAVYVTETGEQYLLKKSPESEHGAFCDNLPNAIIR</sequence>
<evidence type="ECO:0000256" key="2">
    <source>
        <dbReference type="ARBA" id="ARBA00022884"/>
    </source>
</evidence>
<dbReference type="Proteomes" id="UP000095085">
    <property type="component" value="Unassembled WGS sequence"/>
</dbReference>
<keyword evidence="1 3" id="KW-0820">tRNA-binding</keyword>
<feature type="domain" description="TRNA-binding" evidence="4">
    <location>
        <begin position="1"/>
        <end position="58"/>
    </location>
</feature>
<dbReference type="PANTHER" id="PTHR11586">
    <property type="entry name" value="TRNA-AMINOACYLATION COFACTOR ARC1 FAMILY MEMBER"/>
    <property type="match status" value="1"/>
</dbReference>
<organism evidence="5 6">
    <name type="scientific">Hyphopichia burtonii NRRL Y-1933</name>
    <dbReference type="NCBI Taxonomy" id="984485"/>
    <lineage>
        <taxon>Eukaryota</taxon>
        <taxon>Fungi</taxon>
        <taxon>Dikarya</taxon>
        <taxon>Ascomycota</taxon>
        <taxon>Saccharomycotina</taxon>
        <taxon>Pichiomycetes</taxon>
        <taxon>Debaryomycetaceae</taxon>
        <taxon>Hyphopichia</taxon>
    </lineage>
</organism>
<dbReference type="InterPro" id="IPR051270">
    <property type="entry name" value="Tyrosine-tRNA_ligase_regulator"/>
</dbReference>
<dbReference type="OrthoDB" id="19141at2759"/>
<dbReference type="PANTHER" id="PTHR11586:SF33">
    <property type="entry name" value="AMINOACYL TRNA SYNTHASE COMPLEX-INTERACTING MULTIFUNCTIONAL PROTEIN 1"/>
    <property type="match status" value="1"/>
</dbReference>
<evidence type="ECO:0000259" key="4">
    <source>
        <dbReference type="PROSITE" id="PS50886"/>
    </source>
</evidence>
<dbReference type="STRING" id="984485.A0A1E4RSL7"/>
<dbReference type="Gene3D" id="2.40.50.140">
    <property type="entry name" value="Nucleic acid-binding proteins"/>
    <property type="match status" value="1"/>
</dbReference>
<reference evidence="6" key="1">
    <citation type="submission" date="2016-05" db="EMBL/GenBank/DDBJ databases">
        <title>Comparative genomics of biotechnologically important yeasts.</title>
        <authorList>
            <consortium name="DOE Joint Genome Institute"/>
            <person name="Riley R."/>
            <person name="Haridas S."/>
            <person name="Wolfe K.H."/>
            <person name="Lopes M.R."/>
            <person name="Hittinger C.T."/>
            <person name="Goker M."/>
            <person name="Salamov A."/>
            <person name="Wisecaver J."/>
            <person name="Long T.M."/>
            <person name="Aerts A.L."/>
            <person name="Barry K."/>
            <person name="Choi C."/>
            <person name="Clum A."/>
            <person name="Coughlan A.Y."/>
            <person name="Deshpande S."/>
            <person name="Douglass A.P."/>
            <person name="Hanson S.J."/>
            <person name="Klenk H.-P."/>
            <person name="Labutti K."/>
            <person name="Lapidus A."/>
            <person name="Lindquist E."/>
            <person name="Lipzen A."/>
            <person name="Meier-Kolthoff J.P."/>
            <person name="Ohm R.A."/>
            <person name="Otillar R.P."/>
            <person name="Pangilinan J."/>
            <person name="Peng Y."/>
            <person name="Rokas A."/>
            <person name="Rosa C.A."/>
            <person name="Scheuner C."/>
            <person name="Sibirny A.A."/>
            <person name="Slot J.C."/>
            <person name="Stielow J.B."/>
            <person name="Sun H."/>
            <person name="Kurtzman C.P."/>
            <person name="Blackwell M."/>
            <person name="Grigoriev I.V."/>
            <person name="Jeffries T.W."/>
        </authorList>
    </citation>
    <scope>NUCLEOTIDE SEQUENCE [LARGE SCALE GENOMIC DNA]</scope>
    <source>
        <strain evidence="6">NRRL Y-1933</strain>
    </source>
</reference>
<dbReference type="SUPFAM" id="SSF50249">
    <property type="entry name" value="Nucleic acid-binding proteins"/>
    <property type="match status" value="1"/>
</dbReference>
<dbReference type="RefSeq" id="XP_020079346.1">
    <property type="nucleotide sequence ID" value="XM_020220613.1"/>
</dbReference>
<dbReference type="PROSITE" id="PS50886">
    <property type="entry name" value="TRBD"/>
    <property type="match status" value="1"/>
</dbReference>
<dbReference type="InterPro" id="IPR012340">
    <property type="entry name" value="NA-bd_OB-fold"/>
</dbReference>